<dbReference type="Proteomes" id="UP000006038">
    <property type="component" value="Chromosome 9"/>
</dbReference>
<dbReference type="AlphaFoldDB" id="J3MVM9"/>
<evidence type="ECO:0000313" key="3">
    <source>
        <dbReference type="Proteomes" id="UP000006038"/>
    </source>
</evidence>
<evidence type="ECO:0008006" key="4">
    <source>
        <dbReference type="Google" id="ProtNLM"/>
    </source>
</evidence>
<evidence type="ECO:0000256" key="1">
    <source>
        <dbReference type="SAM" id="SignalP"/>
    </source>
</evidence>
<reference evidence="2" key="1">
    <citation type="journal article" date="2013" name="Nat. Commun.">
        <title>Whole-genome sequencing of Oryza brachyantha reveals mechanisms underlying Oryza genome evolution.</title>
        <authorList>
            <person name="Chen J."/>
            <person name="Huang Q."/>
            <person name="Gao D."/>
            <person name="Wang J."/>
            <person name="Lang Y."/>
            <person name="Liu T."/>
            <person name="Li B."/>
            <person name="Bai Z."/>
            <person name="Luis Goicoechea J."/>
            <person name="Liang C."/>
            <person name="Chen C."/>
            <person name="Zhang W."/>
            <person name="Sun S."/>
            <person name="Liao Y."/>
            <person name="Zhang X."/>
            <person name="Yang L."/>
            <person name="Song C."/>
            <person name="Wang M."/>
            <person name="Shi J."/>
            <person name="Liu G."/>
            <person name="Liu J."/>
            <person name="Zhou H."/>
            <person name="Zhou W."/>
            <person name="Yu Q."/>
            <person name="An N."/>
            <person name="Chen Y."/>
            <person name="Cai Q."/>
            <person name="Wang B."/>
            <person name="Liu B."/>
            <person name="Min J."/>
            <person name="Huang Y."/>
            <person name="Wu H."/>
            <person name="Li Z."/>
            <person name="Zhang Y."/>
            <person name="Yin Y."/>
            <person name="Song W."/>
            <person name="Jiang J."/>
            <person name="Jackson S.A."/>
            <person name="Wing R.A."/>
            <person name="Wang J."/>
            <person name="Chen M."/>
        </authorList>
    </citation>
    <scope>NUCLEOTIDE SEQUENCE [LARGE SCALE GENOMIC DNA]</scope>
    <source>
        <strain evidence="2">cv. IRGC 101232</strain>
    </source>
</reference>
<reference evidence="2" key="2">
    <citation type="submission" date="2013-04" db="UniProtKB">
        <authorList>
            <consortium name="EnsemblPlants"/>
        </authorList>
    </citation>
    <scope>IDENTIFICATION</scope>
</reference>
<keyword evidence="1" id="KW-0732">Signal</keyword>
<feature type="signal peptide" evidence="1">
    <location>
        <begin position="1"/>
        <end position="22"/>
    </location>
</feature>
<sequence>MEFLNLRDTFLLIFSFAKMALGSLGETTCFSNKMSVSSIRSLILSDSSNAVILFGSKLSTFCTSSQARSSLSNASKHRDLFNNAFVYFGDASNARLH</sequence>
<evidence type="ECO:0000313" key="2">
    <source>
        <dbReference type="EnsemblPlants" id="OB09G10570.1"/>
    </source>
</evidence>
<name>J3MVM9_ORYBR</name>
<organism evidence="2">
    <name type="scientific">Oryza brachyantha</name>
    <name type="common">malo sina</name>
    <dbReference type="NCBI Taxonomy" id="4533"/>
    <lineage>
        <taxon>Eukaryota</taxon>
        <taxon>Viridiplantae</taxon>
        <taxon>Streptophyta</taxon>
        <taxon>Embryophyta</taxon>
        <taxon>Tracheophyta</taxon>
        <taxon>Spermatophyta</taxon>
        <taxon>Magnoliopsida</taxon>
        <taxon>Liliopsida</taxon>
        <taxon>Poales</taxon>
        <taxon>Poaceae</taxon>
        <taxon>BOP clade</taxon>
        <taxon>Oryzoideae</taxon>
        <taxon>Oryzeae</taxon>
        <taxon>Oryzinae</taxon>
        <taxon>Oryza</taxon>
    </lineage>
</organism>
<proteinExistence type="predicted"/>
<feature type="chain" id="PRO_5003775293" description="Secreted protein" evidence="1">
    <location>
        <begin position="23"/>
        <end position="97"/>
    </location>
</feature>
<dbReference type="HOGENOM" id="CLU_2350137_0_0_1"/>
<keyword evidence="3" id="KW-1185">Reference proteome</keyword>
<dbReference type="Gramene" id="OB09G10570.1">
    <property type="protein sequence ID" value="OB09G10570.1"/>
    <property type="gene ID" value="OB09G10570"/>
</dbReference>
<accession>J3MVM9</accession>
<dbReference type="eggNOG" id="ENOG502R5HR">
    <property type="taxonomic scope" value="Eukaryota"/>
</dbReference>
<dbReference type="EnsemblPlants" id="OB09G10570.1">
    <property type="protein sequence ID" value="OB09G10570.1"/>
    <property type="gene ID" value="OB09G10570"/>
</dbReference>
<protein>
    <recommendedName>
        <fullName evidence="4">Secreted protein</fullName>
    </recommendedName>
</protein>